<sequence>MIQTFPVLFAILVLFGLIILANAIRILREYERGVVFRLGRLISGGIKGPGLIFLIPVIDKMVKVSLRTVVMDVPTQDIITEDNVSIKVNAVVYFRVLEAQKAIVEVENYLFATSQLSQTTLRSVLGQSHLDDLLSQRDKINQKLQQIIDARTEPWGIKVSNVEVKQIDLPQEMQRAMAKQAEAERERRSKVIAAEGEFQASQRLSDAAQILSEQPSALTLRYLQTLREIATENNSTTIFPIPIDFLKPFLGHDKISDQEKKGPNSSNTPTFTTDVVL</sequence>
<dbReference type="AlphaFoldDB" id="A0A521CJU8"/>
<dbReference type="GO" id="GO:0098552">
    <property type="term" value="C:side of membrane"/>
    <property type="evidence" value="ECO:0007669"/>
    <property type="project" value="UniProtKB-ARBA"/>
</dbReference>
<evidence type="ECO:0000256" key="2">
    <source>
        <dbReference type="ARBA" id="ARBA00008164"/>
    </source>
</evidence>
<dbReference type="Gene3D" id="3.30.479.30">
    <property type="entry name" value="Band 7 domain"/>
    <property type="match status" value="1"/>
</dbReference>
<evidence type="ECO:0000259" key="4">
    <source>
        <dbReference type="SMART" id="SM00244"/>
    </source>
</evidence>
<dbReference type="InterPro" id="IPR043202">
    <property type="entry name" value="Band-7_stomatin-like"/>
</dbReference>
<feature type="region of interest" description="Disordered" evidence="3">
    <location>
        <begin position="254"/>
        <end position="277"/>
    </location>
</feature>
<dbReference type="OrthoDB" id="9809197at2"/>
<evidence type="ECO:0000256" key="1">
    <source>
        <dbReference type="ARBA" id="ARBA00004167"/>
    </source>
</evidence>
<dbReference type="InterPro" id="IPR036013">
    <property type="entry name" value="Band_7/SPFH_dom_sf"/>
</dbReference>
<dbReference type="SUPFAM" id="SSF117892">
    <property type="entry name" value="Band 7/SPFH domain"/>
    <property type="match status" value="1"/>
</dbReference>
<dbReference type="InterPro" id="IPR001972">
    <property type="entry name" value="Stomatin_HflK_fam"/>
</dbReference>
<comment type="subcellular location">
    <subcellularLocation>
        <location evidence="1">Membrane</location>
        <topology evidence="1">Single-pass membrane protein</topology>
    </subcellularLocation>
</comment>
<dbReference type="Gene3D" id="6.10.250.2090">
    <property type="match status" value="1"/>
</dbReference>
<dbReference type="RefSeq" id="WP_142603104.1">
    <property type="nucleotide sequence ID" value="NZ_FXSZ01000004.1"/>
</dbReference>
<accession>A0A521CJU8</accession>
<dbReference type="SMART" id="SM00244">
    <property type="entry name" value="PHB"/>
    <property type="match status" value="1"/>
</dbReference>
<dbReference type="InterPro" id="IPR001107">
    <property type="entry name" value="Band_7"/>
</dbReference>
<dbReference type="Proteomes" id="UP000315971">
    <property type="component" value="Unassembled WGS sequence"/>
</dbReference>
<dbReference type="PRINTS" id="PR00721">
    <property type="entry name" value="STOMATIN"/>
</dbReference>
<feature type="compositionally biased region" description="Polar residues" evidence="3">
    <location>
        <begin position="263"/>
        <end position="277"/>
    </location>
</feature>
<dbReference type="PANTHER" id="PTHR10264:SF19">
    <property type="entry name" value="AT06885P-RELATED"/>
    <property type="match status" value="1"/>
</dbReference>
<name>A0A521CJU8_9SPHI</name>
<dbReference type="GO" id="GO:0005886">
    <property type="term" value="C:plasma membrane"/>
    <property type="evidence" value="ECO:0007669"/>
    <property type="project" value="InterPro"/>
</dbReference>
<evidence type="ECO:0000313" key="6">
    <source>
        <dbReference type="Proteomes" id="UP000315971"/>
    </source>
</evidence>
<gene>
    <name evidence="5" type="ORF">SAMN06265350_104149</name>
</gene>
<organism evidence="5 6">
    <name type="scientific">Solitalea koreensis</name>
    <dbReference type="NCBI Taxonomy" id="543615"/>
    <lineage>
        <taxon>Bacteria</taxon>
        <taxon>Pseudomonadati</taxon>
        <taxon>Bacteroidota</taxon>
        <taxon>Sphingobacteriia</taxon>
        <taxon>Sphingobacteriales</taxon>
        <taxon>Sphingobacteriaceae</taxon>
        <taxon>Solitalea</taxon>
    </lineage>
</organism>
<dbReference type="FunFam" id="3.30.479.30:FF:000004">
    <property type="entry name" value="Putative membrane protease family, stomatin"/>
    <property type="match status" value="1"/>
</dbReference>
<feature type="domain" description="Band 7" evidence="4">
    <location>
        <begin position="22"/>
        <end position="181"/>
    </location>
</feature>
<protein>
    <submittedName>
        <fullName evidence="5">SPFH domain, Band 7 family protein</fullName>
    </submittedName>
</protein>
<dbReference type="CDD" id="cd08826">
    <property type="entry name" value="SPFH_eoslipins_u1"/>
    <property type="match status" value="1"/>
</dbReference>
<evidence type="ECO:0000313" key="5">
    <source>
        <dbReference type="EMBL" id="SMO59739.1"/>
    </source>
</evidence>
<dbReference type="PANTHER" id="PTHR10264">
    <property type="entry name" value="BAND 7 PROTEIN-RELATED"/>
    <property type="match status" value="1"/>
</dbReference>
<evidence type="ECO:0000256" key="3">
    <source>
        <dbReference type="SAM" id="MobiDB-lite"/>
    </source>
</evidence>
<reference evidence="5 6" key="1">
    <citation type="submission" date="2017-05" db="EMBL/GenBank/DDBJ databases">
        <authorList>
            <person name="Varghese N."/>
            <person name="Submissions S."/>
        </authorList>
    </citation>
    <scope>NUCLEOTIDE SEQUENCE [LARGE SCALE GENOMIC DNA]</scope>
    <source>
        <strain evidence="5 6">DSM 21342</strain>
    </source>
</reference>
<dbReference type="EMBL" id="FXSZ01000004">
    <property type="protein sequence ID" value="SMO59739.1"/>
    <property type="molecule type" value="Genomic_DNA"/>
</dbReference>
<comment type="similarity">
    <text evidence="2">Belongs to the band 7/mec-2 family.</text>
</comment>
<keyword evidence="6" id="KW-1185">Reference proteome</keyword>
<proteinExistence type="inferred from homology"/>
<dbReference type="Pfam" id="PF01145">
    <property type="entry name" value="Band_7"/>
    <property type="match status" value="1"/>
</dbReference>